<evidence type="ECO:0000256" key="7">
    <source>
        <dbReference type="ARBA" id="ARBA00022827"/>
    </source>
</evidence>
<comment type="function">
    <text evidence="18">Broad spectrum monooxygenase that catalyzes the oxygenation of a wide variety of nitrogen- and sulfur-containing compounds including xenobiotics. Catalyzes the S-oxygenation of hypotaurine to produce taurine, an organic osmolyte involved in cell volume regulation as well as a variety of cytoprotective and developmental processes. In vitro, catalyzes the N-oxygenation of trimethylamine (TMA) to produce trimethylamine N-oxide (TMAO) and could therefore participate to the detoxification of this compound that is generated by the action of gut microbiota from dietary precursors such as choline, choline containing compounds, betaine or L-carnitine.</text>
</comment>
<evidence type="ECO:0000256" key="16">
    <source>
        <dbReference type="ARBA" id="ARBA00034554"/>
    </source>
</evidence>
<dbReference type="PIRSF" id="PIRSF000332">
    <property type="entry name" value="FMO"/>
    <property type="match status" value="1"/>
</dbReference>
<evidence type="ECO:0000256" key="9">
    <source>
        <dbReference type="ARBA" id="ARBA00022989"/>
    </source>
</evidence>
<evidence type="ECO:0000256" key="18">
    <source>
        <dbReference type="ARBA" id="ARBA00045957"/>
    </source>
</evidence>
<dbReference type="InterPro" id="IPR036188">
    <property type="entry name" value="FAD/NAD-bd_sf"/>
</dbReference>
<protein>
    <recommendedName>
        <fullName evidence="15">Flavin-containing monooxygenase 1</fullName>
        <ecNumber evidence="14">1.14.13.148</ecNumber>
    </recommendedName>
    <alternativeName>
        <fullName evidence="17">Dimethylaniline monooxygenase [N-oxide-forming] 1</fullName>
    </alternativeName>
    <alternativeName>
        <fullName evidence="13">Dimethylaniline oxidase 1</fullName>
    </alternativeName>
    <alternativeName>
        <fullName evidence="16">Trimethylamine monooxygenase</fullName>
    </alternativeName>
</protein>
<dbReference type="SUPFAM" id="SSF51905">
    <property type="entry name" value="FAD/NAD(P)-binding domain"/>
    <property type="match status" value="2"/>
</dbReference>
<evidence type="ECO:0000256" key="14">
    <source>
        <dbReference type="ARBA" id="ARBA00034528"/>
    </source>
</evidence>
<accession>A0A2R5GC53</accession>
<keyword evidence="4" id="KW-0285">Flavoprotein</keyword>
<comment type="subcellular location">
    <subcellularLocation>
        <location evidence="2">Endoplasmic reticulum membrane</location>
        <topology evidence="2">Single-pass membrane protein</topology>
    </subcellularLocation>
</comment>
<keyword evidence="8" id="KW-0521">NADP</keyword>
<comment type="catalytic activity">
    <reaction evidence="22">
        <text>N,N-dimethylaniline + NADPH + O2 + H(+) = N,N-dimethylaniline N-oxide + NADP(+) + H2O</text>
        <dbReference type="Rhea" id="RHEA:24468"/>
        <dbReference type="ChEBI" id="CHEBI:15377"/>
        <dbReference type="ChEBI" id="CHEBI:15378"/>
        <dbReference type="ChEBI" id="CHEBI:15379"/>
        <dbReference type="ChEBI" id="CHEBI:16269"/>
        <dbReference type="ChEBI" id="CHEBI:17735"/>
        <dbReference type="ChEBI" id="CHEBI:57783"/>
        <dbReference type="ChEBI" id="CHEBI:58349"/>
        <dbReference type="EC" id="1.14.13.8"/>
    </reaction>
    <physiologicalReaction direction="left-to-right" evidence="22">
        <dbReference type="Rhea" id="RHEA:24469"/>
    </physiologicalReaction>
</comment>
<comment type="catalytic activity">
    <reaction evidence="19">
        <text>hypotaurine + NADH + O2 + H(+) = taurine + NAD(+) + H2O</text>
        <dbReference type="Rhea" id="RHEA:74111"/>
        <dbReference type="ChEBI" id="CHEBI:15377"/>
        <dbReference type="ChEBI" id="CHEBI:15378"/>
        <dbReference type="ChEBI" id="CHEBI:15379"/>
        <dbReference type="ChEBI" id="CHEBI:57540"/>
        <dbReference type="ChEBI" id="CHEBI:57853"/>
        <dbReference type="ChEBI" id="CHEBI:57945"/>
        <dbReference type="ChEBI" id="CHEBI:507393"/>
        <dbReference type="EC" id="1.14.13.8"/>
    </reaction>
    <physiologicalReaction direction="left-to-right" evidence="19">
        <dbReference type="Rhea" id="RHEA:74112"/>
    </physiologicalReaction>
</comment>
<dbReference type="InterPro" id="IPR050346">
    <property type="entry name" value="FMO-like"/>
</dbReference>
<evidence type="ECO:0000256" key="11">
    <source>
        <dbReference type="ARBA" id="ARBA00023033"/>
    </source>
</evidence>
<dbReference type="InterPro" id="IPR000960">
    <property type="entry name" value="Flavin_mOase"/>
</dbReference>
<comment type="catalytic activity">
    <reaction evidence="20">
        <text>hypotaurine + NADPH + O2 + H(+) = taurine + NADP(+) + H2O</text>
        <dbReference type="Rhea" id="RHEA:69819"/>
        <dbReference type="ChEBI" id="CHEBI:15377"/>
        <dbReference type="ChEBI" id="CHEBI:15378"/>
        <dbReference type="ChEBI" id="CHEBI:15379"/>
        <dbReference type="ChEBI" id="CHEBI:57783"/>
        <dbReference type="ChEBI" id="CHEBI:57853"/>
        <dbReference type="ChEBI" id="CHEBI:58349"/>
        <dbReference type="ChEBI" id="CHEBI:507393"/>
        <dbReference type="EC" id="1.14.13.8"/>
    </reaction>
    <physiologicalReaction direction="left-to-right" evidence="20">
        <dbReference type="Rhea" id="RHEA:69820"/>
    </physiologicalReaction>
</comment>
<dbReference type="AlphaFoldDB" id="A0A2R5GC53"/>
<evidence type="ECO:0000256" key="3">
    <source>
        <dbReference type="ARBA" id="ARBA00009183"/>
    </source>
</evidence>
<keyword evidence="6" id="KW-0256">Endoplasmic reticulum</keyword>
<dbReference type="Pfam" id="PF00743">
    <property type="entry name" value="FMO-like"/>
    <property type="match status" value="1"/>
</dbReference>
<evidence type="ECO:0000256" key="5">
    <source>
        <dbReference type="ARBA" id="ARBA00022692"/>
    </source>
</evidence>
<organism evidence="24 25">
    <name type="scientific">Hondaea fermentalgiana</name>
    <dbReference type="NCBI Taxonomy" id="2315210"/>
    <lineage>
        <taxon>Eukaryota</taxon>
        <taxon>Sar</taxon>
        <taxon>Stramenopiles</taxon>
        <taxon>Bigyra</taxon>
        <taxon>Labyrinthulomycetes</taxon>
        <taxon>Thraustochytrida</taxon>
        <taxon>Thraustochytriidae</taxon>
        <taxon>Hondaea</taxon>
    </lineage>
</organism>
<evidence type="ECO:0000256" key="2">
    <source>
        <dbReference type="ARBA" id="ARBA00004389"/>
    </source>
</evidence>
<dbReference type="PANTHER" id="PTHR23023">
    <property type="entry name" value="DIMETHYLANILINE MONOOXYGENASE"/>
    <property type="match status" value="1"/>
</dbReference>
<dbReference type="InParanoid" id="A0A2R5GC53"/>
<evidence type="ECO:0000256" key="15">
    <source>
        <dbReference type="ARBA" id="ARBA00034536"/>
    </source>
</evidence>
<comment type="catalytic activity">
    <reaction evidence="21">
        <text>trimethylamine + NADPH + O2 = trimethylamine N-oxide + NADP(+) + H2O</text>
        <dbReference type="Rhea" id="RHEA:31979"/>
        <dbReference type="ChEBI" id="CHEBI:15377"/>
        <dbReference type="ChEBI" id="CHEBI:15379"/>
        <dbReference type="ChEBI" id="CHEBI:15724"/>
        <dbReference type="ChEBI" id="CHEBI:57783"/>
        <dbReference type="ChEBI" id="CHEBI:58349"/>
        <dbReference type="ChEBI" id="CHEBI:58389"/>
        <dbReference type="EC" id="1.14.13.148"/>
    </reaction>
    <physiologicalReaction direction="left-to-right" evidence="21">
        <dbReference type="Rhea" id="RHEA:31980"/>
    </physiologicalReaction>
</comment>
<dbReference type="FunFam" id="3.50.50.60:FF:000159">
    <property type="entry name" value="Dimethylaniline monooxygenase [N-oxide-forming]"/>
    <property type="match status" value="1"/>
</dbReference>
<gene>
    <name evidence="24" type="ORF">FCC1311_019502</name>
</gene>
<keyword evidence="5 23" id="KW-0812">Transmembrane</keyword>
<evidence type="ECO:0000256" key="13">
    <source>
        <dbReference type="ARBA" id="ARBA00029725"/>
    </source>
</evidence>
<evidence type="ECO:0000256" key="21">
    <source>
        <dbReference type="ARBA" id="ARBA00048088"/>
    </source>
</evidence>
<keyword evidence="11 24" id="KW-0503">Monooxygenase</keyword>
<feature type="transmembrane region" description="Helical" evidence="23">
    <location>
        <begin position="519"/>
        <end position="540"/>
    </location>
</feature>
<dbReference type="Gene3D" id="3.50.50.60">
    <property type="entry name" value="FAD/NAD(P)-binding domain"/>
    <property type="match status" value="3"/>
</dbReference>
<evidence type="ECO:0000256" key="4">
    <source>
        <dbReference type="ARBA" id="ARBA00022630"/>
    </source>
</evidence>
<dbReference type="Proteomes" id="UP000241890">
    <property type="component" value="Unassembled WGS sequence"/>
</dbReference>
<keyword evidence="7" id="KW-0274">FAD</keyword>
<sequence>MSAHPPETQKKHVAVIGAGMCGLKAIKEMLEAGMDVTAFEVSDDIGGIWRFTEEETLSTVYRSTRINTVRAANSFGDFPIPEGFPIAMGHEDMMRYFNLYADKFGLRKCIEFNTRVTHVEPVEARDEKSNWSWRVETEDAEGGGSRKTGTFDGVVVCSGHHSIPHSINFKGIDEFPGLVMHSHGYKDNRKFEGKRCVVVGIGNSGSDITTEISKVATRTVLVARRGAWIVPNPFFNEDADVTSRLDENIIGRLPQEVSASLVEAQLEPARQMLDKVGLGPTYRFNESHPTLTLNSLENNFYKQVEEGKIEGRRGIERFEGSTVHFTDGTSMEADAVVFCTGYKITFPFIPSDILEVNESNELKLYKHMVPVGARDVDNIAFIGVAQPVGAMAMIADVQARVAARYLSGALKMPSREAMKQDIAAKLDFNNKWYYKAPRHTVQVSIRPYLDELAEMIGATPHFLRLLFKAPWLLWLVYTTPTVGAHYRLLGYGADLDLARHDILKEYKNCYAHKRNRKTLLGVLVYQLKMLGIVLPMAIFYQLKSLLTTGKTFFFAW</sequence>
<comment type="similarity">
    <text evidence="3">Belongs to the FMO family.</text>
</comment>
<comment type="cofactor">
    <cofactor evidence="1">
        <name>FAD</name>
        <dbReference type="ChEBI" id="CHEBI:57692"/>
    </cofactor>
</comment>
<dbReference type="GO" id="GO:0050660">
    <property type="term" value="F:flavin adenine dinucleotide binding"/>
    <property type="evidence" value="ECO:0007669"/>
    <property type="project" value="InterPro"/>
</dbReference>
<dbReference type="GO" id="GO:0050661">
    <property type="term" value="F:NADP binding"/>
    <property type="evidence" value="ECO:0007669"/>
    <property type="project" value="InterPro"/>
</dbReference>
<evidence type="ECO:0000256" key="6">
    <source>
        <dbReference type="ARBA" id="ARBA00022824"/>
    </source>
</evidence>
<evidence type="ECO:0000313" key="24">
    <source>
        <dbReference type="EMBL" id="GBG25731.1"/>
    </source>
</evidence>
<comment type="caution">
    <text evidence="24">The sequence shown here is derived from an EMBL/GenBank/DDBJ whole genome shotgun (WGS) entry which is preliminary data.</text>
</comment>
<reference evidence="24 25" key="1">
    <citation type="submission" date="2017-12" db="EMBL/GenBank/DDBJ databases">
        <title>Sequencing, de novo assembly and annotation of complete genome of a new Thraustochytrid species, strain FCC1311.</title>
        <authorList>
            <person name="Sedici K."/>
            <person name="Godart F."/>
            <person name="Aiese Cigliano R."/>
            <person name="Sanseverino W."/>
            <person name="Barakat M."/>
            <person name="Ortet P."/>
            <person name="Marechal E."/>
            <person name="Cagnac O."/>
            <person name="Amato A."/>
        </authorList>
    </citation>
    <scope>NUCLEOTIDE SEQUENCE [LARGE SCALE GENOMIC DNA]</scope>
</reference>
<dbReference type="GO" id="GO:0004499">
    <property type="term" value="F:N,N-dimethylaniline monooxygenase activity"/>
    <property type="evidence" value="ECO:0007669"/>
    <property type="project" value="InterPro"/>
</dbReference>
<evidence type="ECO:0000256" key="10">
    <source>
        <dbReference type="ARBA" id="ARBA00023002"/>
    </source>
</evidence>
<evidence type="ECO:0000256" key="20">
    <source>
        <dbReference type="ARBA" id="ARBA00048041"/>
    </source>
</evidence>
<proteinExistence type="inferred from homology"/>
<dbReference type="EMBL" id="BEYU01000015">
    <property type="protein sequence ID" value="GBG25731.1"/>
    <property type="molecule type" value="Genomic_DNA"/>
</dbReference>
<evidence type="ECO:0000256" key="22">
    <source>
        <dbReference type="ARBA" id="ARBA00049443"/>
    </source>
</evidence>
<evidence type="ECO:0000256" key="19">
    <source>
        <dbReference type="ARBA" id="ARBA00047338"/>
    </source>
</evidence>
<evidence type="ECO:0000256" key="17">
    <source>
        <dbReference type="ARBA" id="ARBA00034561"/>
    </source>
</evidence>
<evidence type="ECO:0000256" key="1">
    <source>
        <dbReference type="ARBA" id="ARBA00001974"/>
    </source>
</evidence>
<name>A0A2R5GC53_9STRA</name>
<evidence type="ECO:0000256" key="8">
    <source>
        <dbReference type="ARBA" id="ARBA00022857"/>
    </source>
</evidence>
<dbReference type="GO" id="GO:0005789">
    <property type="term" value="C:endoplasmic reticulum membrane"/>
    <property type="evidence" value="ECO:0007669"/>
    <property type="project" value="UniProtKB-SubCell"/>
</dbReference>
<evidence type="ECO:0000256" key="12">
    <source>
        <dbReference type="ARBA" id="ARBA00023136"/>
    </source>
</evidence>
<dbReference type="EC" id="1.14.13.148" evidence="14"/>
<dbReference type="GO" id="GO:0034899">
    <property type="term" value="F:trimethylamine monooxygenase activity"/>
    <property type="evidence" value="ECO:0007669"/>
    <property type="project" value="UniProtKB-EC"/>
</dbReference>
<keyword evidence="25" id="KW-1185">Reference proteome</keyword>
<dbReference type="OrthoDB" id="66881at2759"/>
<keyword evidence="9 23" id="KW-1133">Transmembrane helix</keyword>
<evidence type="ECO:0000313" key="25">
    <source>
        <dbReference type="Proteomes" id="UP000241890"/>
    </source>
</evidence>
<keyword evidence="10" id="KW-0560">Oxidoreductase</keyword>
<keyword evidence="12 23" id="KW-0472">Membrane</keyword>
<dbReference type="PRINTS" id="PR00370">
    <property type="entry name" value="FMOXYGENASE"/>
</dbReference>
<dbReference type="InterPro" id="IPR020946">
    <property type="entry name" value="Flavin_mOase-like"/>
</dbReference>
<evidence type="ECO:0000256" key="23">
    <source>
        <dbReference type="SAM" id="Phobius"/>
    </source>
</evidence>